<dbReference type="AlphaFoldDB" id="A0A843U4T6"/>
<organism evidence="1 2">
    <name type="scientific">Colocasia esculenta</name>
    <name type="common">Wild taro</name>
    <name type="synonym">Arum esculentum</name>
    <dbReference type="NCBI Taxonomy" id="4460"/>
    <lineage>
        <taxon>Eukaryota</taxon>
        <taxon>Viridiplantae</taxon>
        <taxon>Streptophyta</taxon>
        <taxon>Embryophyta</taxon>
        <taxon>Tracheophyta</taxon>
        <taxon>Spermatophyta</taxon>
        <taxon>Magnoliopsida</taxon>
        <taxon>Liliopsida</taxon>
        <taxon>Araceae</taxon>
        <taxon>Aroideae</taxon>
        <taxon>Colocasieae</taxon>
        <taxon>Colocasia</taxon>
    </lineage>
</organism>
<name>A0A843U4T6_COLES</name>
<feature type="non-terminal residue" evidence="1">
    <location>
        <position position="1"/>
    </location>
</feature>
<proteinExistence type="predicted"/>
<keyword evidence="2" id="KW-1185">Reference proteome</keyword>
<accession>A0A843U4T6</accession>
<protein>
    <submittedName>
        <fullName evidence="1">Uncharacterized protein</fullName>
    </submittedName>
</protein>
<reference evidence="1" key="1">
    <citation type="submission" date="2017-07" db="EMBL/GenBank/DDBJ databases">
        <title>Taro Niue Genome Assembly and Annotation.</title>
        <authorList>
            <person name="Atibalentja N."/>
            <person name="Keating K."/>
            <person name="Fields C.J."/>
        </authorList>
    </citation>
    <scope>NUCLEOTIDE SEQUENCE</scope>
    <source>
        <strain evidence="1">Niue_2</strain>
        <tissue evidence="1">Leaf</tissue>
    </source>
</reference>
<sequence length="100" mass="10923">MAYVSFPSRRPRRSLTDVTGVLCVSTALVVSGDITTVAFWFDGWRHGVCCLLEGDMAYVAFPSRRLRRSLTDVTGVLCVSTALVVSGERDKVAVAFTFSN</sequence>
<evidence type="ECO:0000313" key="1">
    <source>
        <dbReference type="EMBL" id="MQL80312.1"/>
    </source>
</evidence>
<gene>
    <name evidence="1" type="ORF">Taro_012762</name>
</gene>
<comment type="caution">
    <text evidence="1">The sequence shown here is derived from an EMBL/GenBank/DDBJ whole genome shotgun (WGS) entry which is preliminary data.</text>
</comment>
<dbReference type="Proteomes" id="UP000652761">
    <property type="component" value="Unassembled WGS sequence"/>
</dbReference>
<evidence type="ECO:0000313" key="2">
    <source>
        <dbReference type="Proteomes" id="UP000652761"/>
    </source>
</evidence>
<dbReference type="EMBL" id="NMUH01000501">
    <property type="protein sequence ID" value="MQL80312.1"/>
    <property type="molecule type" value="Genomic_DNA"/>
</dbReference>